<dbReference type="Pfam" id="PF08281">
    <property type="entry name" value="Sigma70_r4_2"/>
    <property type="match status" value="1"/>
</dbReference>
<dbReference type="InterPro" id="IPR036388">
    <property type="entry name" value="WH-like_DNA-bd_sf"/>
</dbReference>
<dbReference type="InterPro" id="IPR014284">
    <property type="entry name" value="RNA_pol_sigma-70_dom"/>
</dbReference>
<name>A0A150P1S0_SORCE</name>
<evidence type="ECO:0000313" key="8">
    <source>
        <dbReference type="EMBL" id="KYF49133.1"/>
    </source>
</evidence>
<dbReference type="Proteomes" id="UP000075420">
    <property type="component" value="Unassembled WGS sequence"/>
</dbReference>
<dbReference type="NCBIfam" id="TIGR02937">
    <property type="entry name" value="sigma70-ECF"/>
    <property type="match status" value="1"/>
</dbReference>
<organism evidence="8 9">
    <name type="scientific">Sorangium cellulosum</name>
    <name type="common">Polyangium cellulosum</name>
    <dbReference type="NCBI Taxonomy" id="56"/>
    <lineage>
        <taxon>Bacteria</taxon>
        <taxon>Pseudomonadati</taxon>
        <taxon>Myxococcota</taxon>
        <taxon>Polyangia</taxon>
        <taxon>Polyangiales</taxon>
        <taxon>Polyangiaceae</taxon>
        <taxon>Sorangium</taxon>
    </lineage>
</organism>
<sequence>MFRPILVRAVLRWLERLRVPRRHRGDVAGQVWVEACESWSRFDPKRGSPERWLNRITVYVAAHYHERAQRRMEHLVGLTDVIDPAPDAAAMMVSGAARTGIINAVNELDPELRYVLVAHDLNGIPMTQIADSAGVPISTLYKRRTKALRALREAVERQGAREIHTPKAGLR</sequence>
<keyword evidence="4" id="KW-0238">DNA-binding</keyword>
<proteinExistence type="inferred from homology"/>
<accession>A0A150P1S0</accession>
<keyword evidence="3" id="KW-0731">Sigma factor</keyword>
<evidence type="ECO:0000256" key="4">
    <source>
        <dbReference type="ARBA" id="ARBA00023125"/>
    </source>
</evidence>
<dbReference type="InterPro" id="IPR013249">
    <property type="entry name" value="RNA_pol_sigma70_r4_t2"/>
</dbReference>
<dbReference type="GO" id="GO:0003677">
    <property type="term" value="F:DNA binding"/>
    <property type="evidence" value="ECO:0007669"/>
    <property type="project" value="UniProtKB-KW"/>
</dbReference>
<evidence type="ECO:0000256" key="2">
    <source>
        <dbReference type="ARBA" id="ARBA00023015"/>
    </source>
</evidence>
<dbReference type="PANTHER" id="PTHR43133">
    <property type="entry name" value="RNA POLYMERASE ECF-TYPE SIGMA FACTO"/>
    <property type="match status" value="1"/>
</dbReference>
<dbReference type="PANTHER" id="PTHR43133:SF52">
    <property type="entry name" value="ECF RNA POLYMERASE SIGMA FACTOR SIGL"/>
    <property type="match status" value="1"/>
</dbReference>
<dbReference type="GO" id="GO:0006352">
    <property type="term" value="P:DNA-templated transcription initiation"/>
    <property type="evidence" value="ECO:0007669"/>
    <property type="project" value="InterPro"/>
</dbReference>
<comment type="similarity">
    <text evidence="1">Belongs to the sigma-70 factor family. ECF subfamily.</text>
</comment>
<dbReference type="InterPro" id="IPR039425">
    <property type="entry name" value="RNA_pol_sigma-70-like"/>
</dbReference>
<evidence type="ECO:0000256" key="3">
    <source>
        <dbReference type="ARBA" id="ARBA00023082"/>
    </source>
</evidence>
<protein>
    <submittedName>
        <fullName evidence="8">RNA polymerase subunit sigma</fullName>
    </submittedName>
</protein>
<dbReference type="InterPro" id="IPR013324">
    <property type="entry name" value="RNA_pol_sigma_r3/r4-like"/>
</dbReference>
<dbReference type="SUPFAM" id="SSF88659">
    <property type="entry name" value="Sigma3 and sigma4 domains of RNA polymerase sigma factors"/>
    <property type="match status" value="1"/>
</dbReference>
<dbReference type="Gene3D" id="1.10.1740.10">
    <property type="match status" value="1"/>
</dbReference>
<evidence type="ECO:0000259" key="6">
    <source>
        <dbReference type="Pfam" id="PF04542"/>
    </source>
</evidence>
<dbReference type="InterPro" id="IPR013325">
    <property type="entry name" value="RNA_pol_sigma_r2"/>
</dbReference>
<dbReference type="Gene3D" id="1.10.10.10">
    <property type="entry name" value="Winged helix-like DNA-binding domain superfamily/Winged helix DNA-binding domain"/>
    <property type="match status" value="1"/>
</dbReference>
<feature type="domain" description="RNA polymerase sigma-70 region 2" evidence="6">
    <location>
        <begin position="8"/>
        <end position="71"/>
    </location>
</feature>
<dbReference type="Pfam" id="PF04542">
    <property type="entry name" value="Sigma70_r2"/>
    <property type="match status" value="1"/>
</dbReference>
<reference evidence="8 9" key="1">
    <citation type="submission" date="2014-02" db="EMBL/GenBank/DDBJ databases">
        <title>The small core and large imbalanced accessory genome model reveals a collaborative survival strategy of Sorangium cellulosum strains in nature.</title>
        <authorList>
            <person name="Han K."/>
            <person name="Peng R."/>
            <person name="Blom J."/>
            <person name="Li Y.-Z."/>
        </authorList>
    </citation>
    <scope>NUCLEOTIDE SEQUENCE [LARGE SCALE GENOMIC DNA]</scope>
    <source>
        <strain evidence="8 9">So0157-25</strain>
    </source>
</reference>
<comment type="caution">
    <text evidence="8">The sequence shown here is derived from an EMBL/GenBank/DDBJ whole genome shotgun (WGS) entry which is preliminary data.</text>
</comment>
<evidence type="ECO:0000256" key="1">
    <source>
        <dbReference type="ARBA" id="ARBA00010641"/>
    </source>
</evidence>
<feature type="domain" description="RNA polymerase sigma factor 70 region 4 type 2" evidence="7">
    <location>
        <begin position="101"/>
        <end position="151"/>
    </location>
</feature>
<dbReference type="SUPFAM" id="SSF88946">
    <property type="entry name" value="Sigma2 domain of RNA polymerase sigma factors"/>
    <property type="match status" value="1"/>
</dbReference>
<evidence type="ECO:0000259" key="7">
    <source>
        <dbReference type="Pfam" id="PF08281"/>
    </source>
</evidence>
<keyword evidence="5" id="KW-0804">Transcription</keyword>
<dbReference type="GO" id="GO:0016987">
    <property type="term" value="F:sigma factor activity"/>
    <property type="evidence" value="ECO:0007669"/>
    <property type="project" value="UniProtKB-KW"/>
</dbReference>
<keyword evidence="2" id="KW-0805">Transcription regulation</keyword>
<evidence type="ECO:0000313" key="9">
    <source>
        <dbReference type="Proteomes" id="UP000075420"/>
    </source>
</evidence>
<dbReference type="InterPro" id="IPR007627">
    <property type="entry name" value="RNA_pol_sigma70_r2"/>
</dbReference>
<evidence type="ECO:0000256" key="5">
    <source>
        <dbReference type="ARBA" id="ARBA00023163"/>
    </source>
</evidence>
<gene>
    <name evidence="8" type="ORF">BE08_43150</name>
</gene>
<dbReference type="EMBL" id="JELY01003408">
    <property type="protein sequence ID" value="KYF49133.1"/>
    <property type="molecule type" value="Genomic_DNA"/>
</dbReference>
<dbReference type="AlphaFoldDB" id="A0A150P1S0"/>